<evidence type="ECO:0008006" key="6">
    <source>
        <dbReference type="Google" id="ProtNLM"/>
    </source>
</evidence>
<dbReference type="KEGG" id="kst:KSMBR1_0958"/>
<proteinExistence type="predicted"/>
<dbReference type="PANTHER" id="PTHR36891:SF1">
    <property type="entry name" value="OS01G0127400 PROTEIN"/>
    <property type="match status" value="1"/>
</dbReference>
<dbReference type="EMBL" id="LT934425">
    <property type="protein sequence ID" value="SOH03469.1"/>
    <property type="molecule type" value="Genomic_DNA"/>
</dbReference>
<dbReference type="EMBL" id="CT573071">
    <property type="protein sequence ID" value="CAJ73925.1"/>
    <property type="molecule type" value="Genomic_DNA"/>
</dbReference>
<reference evidence="2 5" key="5">
    <citation type="submission" date="2020-02" db="EMBL/GenBank/DDBJ databases">
        <title>Newly sequenced genome of strain CSTR1 showed variability in Candidatus Kuenenia stuttgartiensis genomes.</title>
        <authorList>
            <person name="Ding C."/>
            <person name="Adrian L."/>
        </authorList>
    </citation>
    <scope>NUCLEOTIDE SEQUENCE [LARGE SCALE GENOMIC DNA]</scope>
    <source>
        <strain evidence="2 5">CSTR1</strain>
    </source>
</reference>
<dbReference type="AlphaFoldDB" id="Q1Q1N7"/>
<reference evidence="1" key="1">
    <citation type="journal article" date="2006" name="Nature">
        <title>Deciphering the evolution and metabolism of an anammox bacterium from a community genome.</title>
        <authorList>
            <person name="Strous M."/>
            <person name="Pelletier E."/>
            <person name="Mangenot S."/>
            <person name="Rattei T."/>
            <person name="Lehner A."/>
            <person name="Taylor M.W."/>
            <person name="Horn M."/>
            <person name="Daims H."/>
            <person name="Bartol-Mavel D."/>
            <person name="Wincker P."/>
            <person name="Barbe V."/>
            <person name="Fonknechten N."/>
            <person name="Vallenet D."/>
            <person name="Segurens B."/>
            <person name="Schenowitz-Truong C."/>
            <person name="Medigue C."/>
            <person name="Collingro A."/>
            <person name="Snel B."/>
            <person name="Dutilh B.E."/>
            <person name="OpDenCamp H.J.M."/>
            <person name="vanDerDrift C."/>
            <person name="Cirpus I."/>
            <person name="vanDePas-Schoonen K.T."/>
            <person name="Harhangi H.R."/>
            <person name="vanNiftrik L."/>
            <person name="Schmid M."/>
            <person name="Keltjens J."/>
            <person name="vanDeVossenberg J."/>
            <person name="Kartal B."/>
            <person name="Meier H."/>
            <person name="Frishman D."/>
            <person name="Huynen M.A."/>
            <person name="Mewes H."/>
            <person name="Weissenbach J."/>
            <person name="Jetten M.S.M."/>
            <person name="Wagner M."/>
            <person name="LePaslier D."/>
        </authorList>
    </citation>
    <scope>NUCLEOTIDE SEQUENCE</scope>
</reference>
<dbReference type="Pfam" id="PF11805">
    <property type="entry name" value="DUF3326"/>
    <property type="match status" value="1"/>
</dbReference>
<reference evidence="1" key="2">
    <citation type="submission" date="2006-01" db="EMBL/GenBank/DDBJ databases">
        <authorList>
            <person name="Genoscope"/>
        </authorList>
    </citation>
    <scope>NUCLEOTIDE SEQUENCE</scope>
</reference>
<dbReference type="Proteomes" id="UP000501926">
    <property type="component" value="Chromosome"/>
</dbReference>
<keyword evidence="4" id="KW-1185">Reference proteome</keyword>
<sequence length="348" mass="37145">MANQFVVAHIIPTGVGADIGGYVGDATPATNMIASIADKVISHPNVVNGVVLNLAGRNVLYVEGYSLDRFFKGEAELKEVEKNKIGVVLDKGIETEGYDLAVNTINALRTVGGVEIVCVLKTKKETMTQAVKTKSNSFVGEIEHEQTLIEACREAIKQGAQALAISLNIKIDMKDLKAYFDGKGANPYGGAEAVVSHLVSATFGLPAAHAPLLSKYEIYRETHSGTVDPRAAAEAIGPAYLGSVLRGLDRAPRLVTQGGDVRVNDVDAIILPYTCMGGIPALAAQKWGIPIIAVKENTTVMKATPDILRMKNVIVAENYWETGGLLAAMKEGIDPLELRRPVKKLTIA</sequence>
<dbReference type="RefSeq" id="WP_099324303.1">
    <property type="nucleotide sequence ID" value="NZ_CP049055.1"/>
</dbReference>
<evidence type="ECO:0000313" key="5">
    <source>
        <dbReference type="Proteomes" id="UP000501926"/>
    </source>
</evidence>
<evidence type="ECO:0000313" key="2">
    <source>
        <dbReference type="EMBL" id="QII10947.1"/>
    </source>
</evidence>
<evidence type="ECO:0000313" key="3">
    <source>
        <dbReference type="EMBL" id="SOH03469.1"/>
    </source>
</evidence>
<reference evidence="4" key="4">
    <citation type="submission" date="2017-10" db="EMBL/GenBank/DDBJ databases">
        <authorList>
            <person name="Frank J."/>
        </authorList>
    </citation>
    <scope>NUCLEOTIDE SEQUENCE [LARGE SCALE GENOMIC DNA]</scope>
</reference>
<protein>
    <recommendedName>
        <fullName evidence="6">DUF3326 domain-containing protein</fullName>
    </recommendedName>
</protein>
<evidence type="ECO:0000313" key="1">
    <source>
        <dbReference type="EMBL" id="CAJ73925.1"/>
    </source>
</evidence>
<dbReference type="InterPro" id="IPR021763">
    <property type="entry name" value="DUF3326"/>
</dbReference>
<reference evidence="3" key="3">
    <citation type="submission" date="2017-10" db="EMBL/GenBank/DDBJ databases">
        <authorList>
            <person name="Banno H."/>
            <person name="Chua N.-H."/>
        </authorList>
    </citation>
    <scope>NUCLEOTIDE SEQUENCE [LARGE SCALE GENOMIC DNA]</scope>
    <source>
        <strain evidence="3">Kuenenia_mbr1_ru-nijmegen</strain>
    </source>
</reference>
<dbReference type="OrthoDB" id="9773169at2"/>
<dbReference type="Proteomes" id="UP000221734">
    <property type="component" value="Chromosome Kuenenia_stuttgartiensis_MBR1"/>
</dbReference>
<dbReference type="PANTHER" id="PTHR36891">
    <property type="entry name" value="OS01G0127400 PROTEIN"/>
    <property type="match status" value="1"/>
</dbReference>
<organism evidence="1">
    <name type="scientific">Kuenenia stuttgartiensis</name>
    <dbReference type="NCBI Taxonomy" id="174633"/>
    <lineage>
        <taxon>Bacteria</taxon>
        <taxon>Pseudomonadati</taxon>
        <taxon>Planctomycetota</taxon>
        <taxon>Candidatus Brocadiia</taxon>
        <taxon>Candidatus Brocadiales</taxon>
        <taxon>Candidatus Brocadiaceae</taxon>
        <taxon>Candidatus Kuenenia</taxon>
    </lineage>
</organism>
<evidence type="ECO:0000313" key="4">
    <source>
        <dbReference type="Proteomes" id="UP000221734"/>
    </source>
</evidence>
<gene>
    <name evidence="2" type="ORF">KsCSTR_15680</name>
    <name evidence="3" type="ORF">KSMBR1_0958</name>
    <name evidence="1" type="ORF">kuste3167</name>
</gene>
<dbReference type="EMBL" id="CP049055">
    <property type="protein sequence ID" value="QII10947.1"/>
    <property type="molecule type" value="Genomic_DNA"/>
</dbReference>
<name>Q1Q1N7_KUEST</name>
<accession>Q1Q1N7</accession>